<dbReference type="InterPro" id="IPR029058">
    <property type="entry name" value="AB_hydrolase_fold"/>
</dbReference>
<accession>A0ABV3BYZ0</accession>
<proteinExistence type="predicted"/>
<sequence length="403" mass="41694">MHTRTSVGAWAVVAALGLSAITPLAAAHAEGAGPSTGTPTGSASTGSSSTADSPGDIVTSEPSSFHPLPGQPTNTKAWKIHYRSTTAKGEPNTVSGTVIVPQDGRKGPRPLITYAVGTVGVGDHCAPSAGFPKGTTVEANLIQQLTLRGWAVAVTDYEGLGTPGDHTYTVGRAEGQAVLDAARAAIRLPGAGLGKDTPVGIMGYSQGGQASSWAAELHGSYAPDLDVKGTATGGIPGDLLKVAKFNDGLYGSGLIFMAAIGQNAAFPELKLDSYLNPEGRKLIGALRNSCVADGSVLGSFKTIASMTTKNPLEQPDWKQRLNESRVGTVKPDAPVYQYHALGDELIPYSVGKQVREDWCARGANVEWHTVPVGEHVSGVITQSPFAAQWLAERFAGKGARGNC</sequence>
<feature type="compositionally biased region" description="Polar residues" evidence="1">
    <location>
        <begin position="84"/>
        <end position="96"/>
    </location>
</feature>
<dbReference type="Pfam" id="PF03583">
    <property type="entry name" value="LIP"/>
    <property type="match status" value="1"/>
</dbReference>
<gene>
    <name evidence="3" type="ORF">ABZ921_36925</name>
</gene>
<dbReference type="Gene3D" id="3.40.50.1820">
    <property type="entry name" value="alpha/beta hydrolase"/>
    <property type="match status" value="1"/>
</dbReference>
<feature type="signal peptide" evidence="2">
    <location>
        <begin position="1"/>
        <end position="25"/>
    </location>
</feature>
<evidence type="ECO:0000256" key="2">
    <source>
        <dbReference type="SAM" id="SignalP"/>
    </source>
</evidence>
<evidence type="ECO:0000313" key="3">
    <source>
        <dbReference type="EMBL" id="MEU6826229.1"/>
    </source>
</evidence>
<feature type="region of interest" description="Disordered" evidence="1">
    <location>
        <begin position="29"/>
        <end position="75"/>
    </location>
</feature>
<name>A0ABV3BYZ0_9ACTN</name>
<evidence type="ECO:0000256" key="1">
    <source>
        <dbReference type="SAM" id="MobiDB-lite"/>
    </source>
</evidence>
<keyword evidence="4" id="KW-1185">Reference proteome</keyword>
<feature type="chain" id="PRO_5045768121" evidence="2">
    <location>
        <begin position="26"/>
        <end position="403"/>
    </location>
</feature>
<dbReference type="InterPro" id="IPR005152">
    <property type="entry name" value="Lipase_secreted"/>
</dbReference>
<dbReference type="PIRSF" id="PIRSF029171">
    <property type="entry name" value="Esterase_LipA"/>
    <property type="match status" value="1"/>
</dbReference>
<feature type="region of interest" description="Disordered" evidence="1">
    <location>
        <begin position="84"/>
        <end position="103"/>
    </location>
</feature>
<keyword evidence="2" id="KW-0732">Signal</keyword>
<dbReference type="Gene3D" id="1.10.260.130">
    <property type="match status" value="1"/>
</dbReference>
<dbReference type="RefSeq" id="WP_359357274.1">
    <property type="nucleotide sequence ID" value="NZ_JBEYXV010000025.1"/>
</dbReference>
<dbReference type="EMBL" id="JBEYXV010000025">
    <property type="protein sequence ID" value="MEU6826229.1"/>
    <property type="molecule type" value="Genomic_DNA"/>
</dbReference>
<dbReference type="Proteomes" id="UP001551176">
    <property type="component" value="Unassembled WGS sequence"/>
</dbReference>
<dbReference type="PANTHER" id="PTHR34853:SF1">
    <property type="entry name" value="LIPASE 5"/>
    <property type="match status" value="1"/>
</dbReference>
<comment type="caution">
    <text evidence="3">The sequence shown here is derived from an EMBL/GenBank/DDBJ whole genome shotgun (WGS) entry which is preliminary data.</text>
</comment>
<dbReference type="PANTHER" id="PTHR34853">
    <property type="match status" value="1"/>
</dbReference>
<organism evidence="3 4">
    <name type="scientific">Streptomyces atriruber</name>
    <dbReference type="NCBI Taxonomy" id="545121"/>
    <lineage>
        <taxon>Bacteria</taxon>
        <taxon>Bacillati</taxon>
        <taxon>Actinomycetota</taxon>
        <taxon>Actinomycetes</taxon>
        <taxon>Kitasatosporales</taxon>
        <taxon>Streptomycetaceae</taxon>
        <taxon>Streptomyces</taxon>
    </lineage>
</organism>
<reference evidence="3 4" key="1">
    <citation type="submission" date="2024-06" db="EMBL/GenBank/DDBJ databases">
        <title>The Natural Products Discovery Center: Release of the First 8490 Sequenced Strains for Exploring Actinobacteria Biosynthetic Diversity.</title>
        <authorList>
            <person name="Kalkreuter E."/>
            <person name="Kautsar S.A."/>
            <person name="Yang D."/>
            <person name="Bader C.D."/>
            <person name="Teijaro C.N."/>
            <person name="Fluegel L."/>
            <person name="Davis C.M."/>
            <person name="Simpson J.R."/>
            <person name="Lauterbach L."/>
            <person name="Steele A.D."/>
            <person name="Gui C."/>
            <person name="Meng S."/>
            <person name="Li G."/>
            <person name="Viehrig K."/>
            <person name="Ye F."/>
            <person name="Su P."/>
            <person name="Kiefer A.F."/>
            <person name="Nichols A."/>
            <person name="Cepeda A.J."/>
            <person name="Yan W."/>
            <person name="Fan B."/>
            <person name="Jiang Y."/>
            <person name="Adhikari A."/>
            <person name="Zheng C.-J."/>
            <person name="Schuster L."/>
            <person name="Cowan T.M."/>
            <person name="Smanski M.J."/>
            <person name="Chevrette M.G."/>
            <person name="De Carvalho L.P.S."/>
            <person name="Shen B."/>
        </authorList>
    </citation>
    <scope>NUCLEOTIDE SEQUENCE [LARGE SCALE GENOMIC DNA]</scope>
    <source>
        <strain evidence="3 4">NPDC046838</strain>
    </source>
</reference>
<dbReference type="SUPFAM" id="SSF53474">
    <property type="entry name" value="alpha/beta-Hydrolases"/>
    <property type="match status" value="1"/>
</dbReference>
<evidence type="ECO:0000313" key="4">
    <source>
        <dbReference type="Proteomes" id="UP001551176"/>
    </source>
</evidence>
<feature type="compositionally biased region" description="Low complexity" evidence="1">
    <location>
        <begin position="31"/>
        <end position="56"/>
    </location>
</feature>
<protein>
    <submittedName>
        <fullName evidence="3">Lipase family protein</fullName>
    </submittedName>
</protein>